<dbReference type="InterPro" id="IPR036390">
    <property type="entry name" value="WH_DNA-bd_sf"/>
</dbReference>
<dbReference type="InterPro" id="IPR000524">
    <property type="entry name" value="Tscrpt_reg_HTH_GntR"/>
</dbReference>
<sequence>MSSTTQHAIVQSLREQILRGELAPGQRLVEAQLAQWLGVSRTPLRYALSVLSAEGLLERSGGRGFVVRRFGVGDVLNAIDVRGVLEGLAARAVAERGATPALTAALDECLRAGDRLFETGSLKKGDDLRYAEMNGRFHALITDEAQNAALSAALNLNDKIPFVSPATVAFDETAKARQFTMLAYAHRQHHAIVSALVNGEGARVEALMKEHTYISKESLNLSLPKLQLIAGAA</sequence>
<dbReference type="RefSeq" id="WP_137332843.1">
    <property type="nucleotide sequence ID" value="NZ_CP040077.1"/>
</dbReference>
<dbReference type="PANTHER" id="PTHR43537">
    <property type="entry name" value="TRANSCRIPTIONAL REGULATOR, GNTR FAMILY"/>
    <property type="match status" value="1"/>
</dbReference>
<protein>
    <submittedName>
        <fullName evidence="5">GntR family transcriptional regulator</fullName>
    </submittedName>
</protein>
<gene>
    <name evidence="5" type="ORF">FAZ95_13015</name>
</gene>
<dbReference type="InterPro" id="IPR008920">
    <property type="entry name" value="TF_FadR/GntR_C"/>
</dbReference>
<evidence type="ECO:0000259" key="4">
    <source>
        <dbReference type="PROSITE" id="PS50949"/>
    </source>
</evidence>
<dbReference type="GO" id="GO:0003677">
    <property type="term" value="F:DNA binding"/>
    <property type="evidence" value="ECO:0007669"/>
    <property type="project" value="UniProtKB-KW"/>
</dbReference>
<evidence type="ECO:0000256" key="3">
    <source>
        <dbReference type="ARBA" id="ARBA00023163"/>
    </source>
</evidence>
<evidence type="ECO:0000313" key="5">
    <source>
        <dbReference type="EMBL" id="QCP50020.1"/>
    </source>
</evidence>
<keyword evidence="1" id="KW-0805">Transcription regulation</keyword>
<dbReference type="OrthoDB" id="8066003at2"/>
<keyword evidence="2" id="KW-0238">DNA-binding</keyword>
<dbReference type="Gene3D" id="1.20.120.530">
    <property type="entry name" value="GntR ligand-binding domain-like"/>
    <property type="match status" value="1"/>
</dbReference>
<dbReference type="SMART" id="SM00345">
    <property type="entry name" value="HTH_GNTR"/>
    <property type="match status" value="1"/>
</dbReference>
<dbReference type="GO" id="GO:0003700">
    <property type="term" value="F:DNA-binding transcription factor activity"/>
    <property type="evidence" value="ECO:0007669"/>
    <property type="project" value="InterPro"/>
</dbReference>
<proteinExistence type="predicted"/>
<evidence type="ECO:0000256" key="1">
    <source>
        <dbReference type="ARBA" id="ARBA00023015"/>
    </source>
</evidence>
<dbReference type="PROSITE" id="PS50949">
    <property type="entry name" value="HTH_GNTR"/>
    <property type="match status" value="1"/>
</dbReference>
<evidence type="ECO:0000313" key="6">
    <source>
        <dbReference type="Proteomes" id="UP000298656"/>
    </source>
</evidence>
<accession>A0A4V1EHE8</accession>
<dbReference type="SUPFAM" id="SSF48008">
    <property type="entry name" value="GntR ligand-binding domain-like"/>
    <property type="match status" value="1"/>
</dbReference>
<dbReference type="Proteomes" id="UP000298656">
    <property type="component" value="Chromosome 1"/>
</dbReference>
<reference evidence="5 6" key="1">
    <citation type="submission" date="2019-05" db="EMBL/GenBank/DDBJ databases">
        <title>Burkholderia sp. DHOD12, isolated from subtropical forest soil.</title>
        <authorList>
            <person name="Gao Z.-H."/>
            <person name="Qiu L.-H."/>
        </authorList>
    </citation>
    <scope>NUCLEOTIDE SEQUENCE [LARGE SCALE GENOMIC DNA]</scope>
    <source>
        <strain evidence="5 6">DHOD12</strain>
    </source>
</reference>
<dbReference type="PANTHER" id="PTHR43537:SF51">
    <property type="entry name" value="HTH-TYPE TRANSCRIPTIONAL REGULATOR LGOR-RELATED"/>
    <property type="match status" value="1"/>
</dbReference>
<dbReference type="Pfam" id="PF07729">
    <property type="entry name" value="FCD"/>
    <property type="match status" value="1"/>
</dbReference>
<evidence type="ECO:0000256" key="2">
    <source>
        <dbReference type="ARBA" id="ARBA00023125"/>
    </source>
</evidence>
<dbReference type="InterPro" id="IPR036388">
    <property type="entry name" value="WH-like_DNA-bd_sf"/>
</dbReference>
<dbReference type="InterPro" id="IPR011711">
    <property type="entry name" value="GntR_C"/>
</dbReference>
<dbReference type="Gene3D" id="1.10.10.10">
    <property type="entry name" value="Winged helix-like DNA-binding domain superfamily/Winged helix DNA-binding domain"/>
    <property type="match status" value="1"/>
</dbReference>
<keyword evidence="3" id="KW-0804">Transcription</keyword>
<dbReference type="KEGG" id="tvl:FAZ95_13015"/>
<dbReference type="CDD" id="cd07377">
    <property type="entry name" value="WHTH_GntR"/>
    <property type="match status" value="1"/>
</dbReference>
<keyword evidence="6" id="KW-1185">Reference proteome</keyword>
<dbReference type="SMART" id="SM00895">
    <property type="entry name" value="FCD"/>
    <property type="match status" value="1"/>
</dbReference>
<dbReference type="SUPFAM" id="SSF46785">
    <property type="entry name" value="Winged helix' DNA-binding domain"/>
    <property type="match status" value="1"/>
</dbReference>
<dbReference type="Pfam" id="PF00392">
    <property type="entry name" value="GntR"/>
    <property type="match status" value="1"/>
</dbReference>
<feature type="domain" description="HTH gntR-type" evidence="4">
    <location>
        <begin position="3"/>
        <end position="70"/>
    </location>
</feature>
<organism evidence="5 6">
    <name type="scientific">Trinickia violacea</name>
    <dbReference type="NCBI Taxonomy" id="2571746"/>
    <lineage>
        <taxon>Bacteria</taxon>
        <taxon>Pseudomonadati</taxon>
        <taxon>Pseudomonadota</taxon>
        <taxon>Betaproteobacteria</taxon>
        <taxon>Burkholderiales</taxon>
        <taxon>Burkholderiaceae</taxon>
        <taxon>Trinickia</taxon>
    </lineage>
</organism>
<name>A0A4V1EHE8_9BURK</name>
<dbReference type="EMBL" id="CP040077">
    <property type="protein sequence ID" value="QCP50020.1"/>
    <property type="molecule type" value="Genomic_DNA"/>
</dbReference>
<dbReference type="AlphaFoldDB" id="A0A4V1EHE8"/>